<dbReference type="PANTHER" id="PTHR35693">
    <property type="entry name" value="EXPRESSED PROTEIN"/>
    <property type="match status" value="1"/>
</dbReference>
<dbReference type="InParanoid" id="A0A059AK86"/>
<dbReference type="OMA" id="DMEYRTE"/>
<dbReference type="eggNOG" id="ENOG502QVAB">
    <property type="taxonomic scope" value="Eukaryota"/>
</dbReference>
<gene>
    <name evidence="1" type="ORF">EUGRSUZ_I00218</name>
</gene>
<dbReference type="EMBL" id="KK198761">
    <property type="protein sequence ID" value="KCW54248.1"/>
    <property type="molecule type" value="Genomic_DNA"/>
</dbReference>
<protein>
    <submittedName>
        <fullName evidence="1">Uncharacterized protein</fullName>
    </submittedName>
</protein>
<sequence>MSFLNRSSALESNGITYLVIMALCRAPPAVFPRADEIKKITLPEDVYVKKFFQKYPDSKHEDAIKICGFDPPPARVFGQRVLELKETGVSEEEAMAVADMEYRLEKKAKKQAYVQLKKIAKLQGKRPPPNPYPSAIKEIQAEERKHVWDRFHNPEIRKIIQKMKEEKAAEAQYRMGGGGY</sequence>
<dbReference type="AlphaFoldDB" id="A0A059AK86"/>
<dbReference type="Gramene" id="KCW54248">
    <property type="protein sequence ID" value="KCW54248"/>
    <property type="gene ID" value="EUGRSUZ_I00218"/>
</dbReference>
<accession>A0A059AK86</accession>
<dbReference type="STRING" id="71139.A0A059AK86"/>
<dbReference type="PANTHER" id="PTHR35693:SF1">
    <property type="entry name" value="EXPRESSED PROTEIN"/>
    <property type="match status" value="1"/>
</dbReference>
<organism evidence="1">
    <name type="scientific">Eucalyptus grandis</name>
    <name type="common">Flooded gum</name>
    <dbReference type="NCBI Taxonomy" id="71139"/>
    <lineage>
        <taxon>Eukaryota</taxon>
        <taxon>Viridiplantae</taxon>
        <taxon>Streptophyta</taxon>
        <taxon>Embryophyta</taxon>
        <taxon>Tracheophyta</taxon>
        <taxon>Spermatophyta</taxon>
        <taxon>Magnoliopsida</taxon>
        <taxon>eudicotyledons</taxon>
        <taxon>Gunneridae</taxon>
        <taxon>Pentapetalae</taxon>
        <taxon>rosids</taxon>
        <taxon>malvids</taxon>
        <taxon>Myrtales</taxon>
        <taxon>Myrtaceae</taxon>
        <taxon>Myrtoideae</taxon>
        <taxon>Eucalypteae</taxon>
        <taxon>Eucalyptus</taxon>
    </lineage>
</organism>
<name>A0A059AK86_EUCGR</name>
<dbReference type="FunCoup" id="A0A059AK86">
    <property type="interactions" value="1539"/>
</dbReference>
<evidence type="ECO:0000313" key="1">
    <source>
        <dbReference type="EMBL" id="KCW54248.1"/>
    </source>
</evidence>
<proteinExistence type="predicted"/>
<reference evidence="1" key="1">
    <citation type="submission" date="2013-07" db="EMBL/GenBank/DDBJ databases">
        <title>The genome of Eucalyptus grandis.</title>
        <authorList>
            <person name="Schmutz J."/>
            <person name="Hayes R."/>
            <person name="Myburg A."/>
            <person name="Tuskan G."/>
            <person name="Grattapaglia D."/>
            <person name="Rokhsar D.S."/>
        </authorList>
    </citation>
    <scope>NUCLEOTIDE SEQUENCE</scope>
    <source>
        <tissue evidence="1">Leaf extractions</tissue>
    </source>
</reference>